<evidence type="ECO:0000256" key="1">
    <source>
        <dbReference type="ARBA" id="ARBA00001946"/>
    </source>
</evidence>
<geneLocation type="plasmid" evidence="5 6">
    <name>unnamed</name>
</geneLocation>
<evidence type="ECO:0000256" key="2">
    <source>
        <dbReference type="ARBA" id="ARBA00006171"/>
    </source>
</evidence>
<reference evidence="5" key="1">
    <citation type="submission" date="2022-09" db="EMBL/GenBank/DDBJ databases">
        <authorList>
            <person name="Li Z.-J."/>
        </authorList>
    </citation>
    <scope>NUCLEOTIDE SEQUENCE</scope>
    <source>
        <strain evidence="5">TGB11</strain>
        <plasmid evidence="5">unnamed</plasmid>
    </source>
</reference>
<proteinExistence type="inferred from homology"/>
<dbReference type="NCBIfam" id="TIGR01509">
    <property type="entry name" value="HAD-SF-IA-v3"/>
    <property type="match status" value="1"/>
</dbReference>
<dbReference type="Gene3D" id="1.10.150.240">
    <property type="entry name" value="Putative phosphatase, domain 2"/>
    <property type="match status" value="1"/>
</dbReference>
<evidence type="ECO:0000256" key="3">
    <source>
        <dbReference type="ARBA" id="ARBA00022723"/>
    </source>
</evidence>
<dbReference type="PRINTS" id="PR00413">
    <property type="entry name" value="HADHALOGNASE"/>
</dbReference>
<dbReference type="RefSeq" id="WP_269580075.1">
    <property type="nucleotide sequence ID" value="NZ_CP114589.1"/>
</dbReference>
<keyword evidence="4" id="KW-0460">Magnesium</keyword>
<evidence type="ECO:0000313" key="5">
    <source>
        <dbReference type="EMBL" id="WBA10020.1"/>
    </source>
</evidence>
<comment type="similarity">
    <text evidence="2">Belongs to the HAD-like hydrolase superfamily. CbbY/CbbZ/Gph/YieH family.</text>
</comment>
<keyword evidence="5" id="KW-0378">Hydrolase</keyword>
<name>A0AA47LSK4_9GAMM</name>
<gene>
    <name evidence="5" type="ORF">N8M53_14500</name>
</gene>
<comment type="cofactor">
    <cofactor evidence="1">
        <name>Mg(2+)</name>
        <dbReference type="ChEBI" id="CHEBI:18420"/>
    </cofactor>
</comment>
<protein>
    <submittedName>
        <fullName evidence="5">HAD-IA family hydrolase</fullName>
    </submittedName>
</protein>
<dbReference type="AlphaFoldDB" id="A0AA47LSK4"/>
<dbReference type="SUPFAM" id="SSF56784">
    <property type="entry name" value="HAD-like"/>
    <property type="match status" value="1"/>
</dbReference>
<keyword evidence="5" id="KW-0614">Plasmid</keyword>
<keyword evidence="3" id="KW-0479">Metal-binding</keyword>
<dbReference type="SFLD" id="SFLDS00003">
    <property type="entry name" value="Haloacid_Dehalogenase"/>
    <property type="match status" value="1"/>
</dbReference>
<dbReference type="InterPro" id="IPR036412">
    <property type="entry name" value="HAD-like_sf"/>
</dbReference>
<dbReference type="SFLD" id="SFLDG01129">
    <property type="entry name" value="C1.5:_HAD__Beta-PGM__Phosphata"/>
    <property type="match status" value="1"/>
</dbReference>
<dbReference type="PANTHER" id="PTHR46193">
    <property type="entry name" value="6-PHOSPHOGLUCONATE PHOSPHATASE"/>
    <property type="match status" value="1"/>
</dbReference>
<dbReference type="PANTHER" id="PTHR46193:SF10">
    <property type="entry name" value="6-PHOSPHOGLUCONATE PHOSPHATASE"/>
    <property type="match status" value="1"/>
</dbReference>
<dbReference type="EMBL" id="CP114589">
    <property type="protein sequence ID" value="WBA10020.1"/>
    <property type="molecule type" value="Genomic_DNA"/>
</dbReference>
<dbReference type="InterPro" id="IPR023198">
    <property type="entry name" value="PGP-like_dom2"/>
</dbReference>
<dbReference type="Proteomes" id="UP001164748">
    <property type="component" value="Plasmid unnamed"/>
</dbReference>
<dbReference type="InterPro" id="IPR023214">
    <property type="entry name" value="HAD_sf"/>
</dbReference>
<organism evidence="5 6">
    <name type="scientific">Salinivibrio kushneri</name>
    <dbReference type="NCBI Taxonomy" id="1908198"/>
    <lineage>
        <taxon>Bacteria</taxon>
        <taxon>Pseudomonadati</taxon>
        <taxon>Pseudomonadota</taxon>
        <taxon>Gammaproteobacteria</taxon>
        <taxon>Vibrionales</taxon>
        <taxon>Vibrionaceae</taxon>
        <taxon>Salinivibrio</taxon>
    </lineage>
</organism>
<evidence type="ECO:0000256" key="4">
    <source>
        <dbReference type="ARBA" id="ARBA00022842"/>
    </source>
</evidence>
<accession>A0AA47LSK4</accession>
<evidence type="ECO:0000313" key="6">
    <source>
        <dbReference type="Proteomes" id="UP001164748"/>
    </source>
</evidence>
<dbReference type="GO" id="GO:0016787">
    <property type="term" value="F:hydrolase activity"/>
    <property type="evidence" value="ECO:0007669"/>
    <property type="project" value="UniProtKB-KW"/>
</dbReference>
<dbReference type="GO" id="GO:0046872">
    <property type="term" value="F:metal ion binding"/>
    <property type="evidence" value="ECO:0007669"/>
    <property type="project" value="UniProtKB-KW"/>
</dbReference>
<dbReference type="InterPro" id="IPR041492">
    <property type="entry name" value="HAD_2"/>
</dbReference>
<dbReference type="InterPro" id="IPR051600">
    <property type="entry name" value="Beta-PGM-like"/>
</dbReference>
<dbReference type="Gene3D" id="3.40.50.1000">
    <property type="entry name" value="HAD superfamily/HAD-like"/>
    <property type="match status" value="1"/>
</dbReference>
<dbReference type="Pfam" id="PF13419">
    <property type="entry name" value="HAD_2"/>
    <property type="match status" value="1"/>
</dbReference>
<dbReference type="InterPro" id="IPR006439">
    <property type="entry name" value="HAD-SF_hydro_IA"/>
</dbReference>
<sequence length="230" mass="25739">MPQHPFDSPIHCVIFDCEGTLVDSEKLSHQALVETFSTFGVRVDLQDSLDHFEGGKLTDVLQQTCERSGAHIPIDQLEPRFRQLCRQYFEAGLEPVKGIEALLQALERQGVDMCVASNSPVEKMEHALALTELLPYFAHRLFSAFDTNSWKPAPDLLHYAAMNMACPTSQCVFVDDTNKGIQAGINAKMRTIHFNPNPNVPTTDHPLVTRLFSSDALLHYFHSASMTLAR</sequence>